<name>A0ABY3AKM5_PAEPP</name>
<dbReference type="RefSeq" id="WP_142545681.1">
    <property type="nucleotide sequence ID" value="NZ_SADY01000007.1"/>
</dbReference>
<proteinExistence type="predicted"/>
<accession>A0ABY3AKM5</accession>
<comment type="caution">
    <text evidence="1">The sequence shown here is derived from an EMBL/GenBank/DDBJ whole genome shotgun (WGS) entry which is preliminary data.</text>
</comment>
<reference evidence="1 2" key="1">
    <citation type="submission" date="2018-03" db="EMBL/GenBank/DDBJ databases">
        <title>Aerobic endospore-forming bacteria genome sequencing and assembly.</title>
        <authorList>
            <person name="Cavalcante D.A."/>
            <person name="Driks A."/>
            <person name="Putonti C."/>
            <person name="De-Souza M.T."/>
        </authorList>
    </citation>
    <scope>NUCLEOTIDE SEQUENCE [LARGE SCALE GENOMIC DNA]</scope>
    <source>
        <strain evidence="1 2">SDF0028</strain>
    </source>
</reference>
<protein>
    <submittedName>
        <fullName evidence="1">Ribonuclease inhibitor</fullName>
    </submittedName>
</protein>
<evidence type="ECO:0000313" key="2">
    <source>
        <dbReference type="Proteomes" id="UP000316208"/>
    </source>
</evidence>
<dbReference type="Gene3D" id="3.30.370.10">
    <property type="entry name" value="Barstar-like"/>
    <property type="match status" value="1"/>
</dbReference>
<evidence type="ECO:0000313" key="1">
    <source>
        <dbReference type="EMBL" id="TQR42776.1"/>
    </source>
</evidence>
<dbReference type="EMBL" id="SADY01000007">
    <property type="protein sequence ID" value="TQR42776.1"/>
    <property type="molecule type" value="Genomic_DNA"/>
</dbReference>
<dbReference type="Proteomes" id="UP000316208">
    <property type="component" value="Unassembled WGS sequence"/>
</dbReference>
<keyword evidence="2" id="KW-1185">Reference proteome</keyword>
<dbReference type="SUPFAM" id="SSF52038">
    <property type="entry name" value="Barstar-related"/>
    <property type="match status" value="1"/>
</dbReference>
<organism evidence="1 2">
    <name type="scientific">Paenibacillus popilliae</name>
    <name type="common">Bacillus popilliae</name>
    <dbReference type="NCBI Taxonomy" id="78057"/>
    <lineage>
        <taxon>Bacteria</taxon>
        <taxon>Bacillati</taxon>
        <taxon>Bacillota</taxon>
        <taxon>Bacilli</taxon>
        <taxon>Bacillales</taxon>
        <taxon>Paenibacillaceae</taxon>
        <taxon>Paenibacillus</taxon>
    </lineage>
</organism>
<gene>
    <name evidence="1" type="ORF">C7Y44_22420</name>
</gene>
<dbReference type="InterPro" id="IPR035905">
    <property type="entry name" value="Barstar-like_sf"/>
</dbReference>
<sequence>MGINFSIIDEESELVIGYCKEIEGLDGKIYFDGDLAYHKIELKQFVFCQKFKEYLVKRKESISRLVFICIIDNDTNPIGKFRFSIYDDIYYHKTGVPESASDVTWRGSLNEILSNKEIEIWNNWRISPPLKKNEWSSLSEDERRSWLKVVKNYNINKSECNEMQEGIFHLDGTFVTDYPSFFCALGEAINGPGGYYGFDICSLIDCFYGGFGATAPFTLIWNNHQIARKFLDINSWFKEINYKRSWDDKLIDKPEFEEVGNRPLFQALIENMENEGVILVLN</sequence>